<dbReference type="PANTHER" id="PTHR28272:SF1">
    <property type="entry name" value="RIBONUCLEASES P_MRP PROTEIN SUBUNIT POP3"/>
    <property type="match status" value="1"/>
</dbReference>
<feature type="region of interest" description="Disordered" evidence="1">
    <location>
        <begin position="268"/>
        <end position="296"/>
    </location>
</feature>
<dbReference type="OrthoDB" id="20109at2759"/>
<accession>A0A9N9NL03</accession>
<name>A0A9N9NL03_9GLOM</name>
<keyword evidence="3" id="KW-1185">Reference proteome</keyword>
<feature type="non-terminal residue" evidence="2">
    <location>
        <position position="1"/>
    </location>
</feature>
<dbReference type="PANTHER" id="PTHR28272">
    <property type="entry name" value="RIBONUCLEASES P/MRP PROTEIN SUBUNIT POP3"/>
    <property type="match status" value="1"/>
</dbReference>
<proteinExistence type="predicted"/>
<dbReference type="GO" id="GO:0008033">
    <property type="term" value="P:tRNA processing"/>
    <property type="evidence" value="ECO:0007669"/>
    <property type="project" value="InterPro"/>
</dbReference>
<organism evidence="2 3">
    <name type="scientific">Acaulospora morrowiae</name>
    <dbReference type="NCBI Taxonomy" id="94023"/>
    <lineage>
        <taxon>Eukaryota</taxon>
        <taxon>Fungi</taxon>
        <taxon>Fungi incertae sedis</taxon>
        <taxon>Mucoromycota</taxon>
        <taxon>Glomeromycotina</taxon>
        <taxon>Glomeromycetes</taxon>
        <taxon>Diversisporales</taxon>
        <taxon>Acaulosporaceae</taxon>
        <taxon>Acaulospora</taxon>
    </lineage>
</organism>
<dbReference type="AlphaFoldDB" id="A0A9N9NL03"/>
<sequence length="296" mass="33480">MELHDSSQRKLQMNRGARQRASIHTANTIQDQEQKRKTVFKAVLDSPFTVKWPEVSLLDQRFILDELCRTLLAVGNYRRQMKEAKRNKSEKKKNSEGKIKQESVNDLTEENVVSTKPKSIAHQFGLVIGINEVTKHVEQSYDQEVISNFQQRCARISSNSSMLAKNPSFSKMKEPLRIIFVCKADISPAHLISHLPIMASIADVLIVPLPSGSSKVISSHIGIPTVTVLGIKKISPEFDNLHVLIREKVMPVHISWLVPLKNQEISKKRKCSDEEYDEQEETIAGPSSSIKEQGFN</sequence>
<feature type="region of interest" description="Disordered" evidence="1">
    <location>
        <begin position="1"/>
        <end position="30"/>
    </location>
</feature>
<dbReference type="GO" id="GO:0006364">
    <property type="term" value="P:rRNA processing"/>
    <property type="evidence" value="ECO:0007669"/>
    <property type="project" value="InterPro"/>
</dbReference>
<protein>
    <submittedName>
        <fullName evidence="2">5153_t:CDS:1</fullName>
    </submittedName>
</protein>
<evidence type="ECO:0000256" key="1">
    <source>
        <dbReference type="SAM" id="MobiDB-lite"/>
    </source>
</evidence>
<dbReference type="Proteomes" id="UP000789342">
    <property type="component" value="Unassembled WGS sequence"/>
</dbReference>
<feature type="compositionally biased region" description="Basic and acidic residues" evidence="1">
    <location>
        <begin position="81"/>
        <end position="103"/>
    </location>
</feature>
<comment type="caution">
    <text evidence="2">The sequence shown here is derived from an EMBL/GenBank/DDBJ whole genome shotgun (WGS) entry which is preliminary data.</text>
</comment>
<feature type="non-terminal residue" evidence="2">
    <location>
        <position position="296"/>
    </location>
</feature>
<dbReference type="EMBL" id="CAJVPV010029682">
    <property type="protein sequence ID" value="CAG8739125.1"/>
    <property type="molecule type" value="Genomic_DNA"/>
</dbReference>
<feature type="region of interest" description="Disordered" evidence="1">
    <location>
        <begin position="81"/>
        <end position="110"/>
    </location>
</feature>
<dbReference type="InterPro" id="IPR029064">
    <property type="entry name" value="Ribosomal_eL30-like_sf"/>
</dbReference>
<gene>
    <name evidence="2" type="ORF">AMORRO_LOCUS14582</name>
</gene>
<reference evidence="2" key="1">
    <citation type="submission" date="2021-06" db="EMBL/GenBank/DDBJ databases">
        <authorList>
            <person name="Kallberg Y."/>
            <person name="Tangrot J."/>
            <person name="Rosling A."/>
        </authorList>
    </citation>
    <scope>NUCLEOTIDE SEQUENCE</scope>
    <source>
        <strain evidence="2">CL551</strain>
    </source>
</reference>
<evidence type="ECO:0000313" key="3">
    <source>
        <dbReference type="Proteomes" id="UP000789342"/>
    </source>
</evidence>
<feature type="compositionally biased region" description="Polar residues" evidence="1">
    <location>
        <begin position="285"/>
        <end position="296"/>
    </location>
</feature>
<dbReference type="Pfam" id="PF08228">
    <property type="entry name" value="RNase_P_pop3"/>
    <property type="match status" value="1"/>
</dbReference>
<dbReference type="SUPFAM" id="SSF55315">
    <property type="entry name" value="L30e-like"/>
    <property type="match status" value="1"/>
</dbReference>
<evidence type="ECO:0000313" key="2">
    <source>
        <dbReference type="EMBL" id="CAG8739125.1"/>
    </source>
</evidence>
<dbReference type="Gene3D" id="3.30.1330.30">
    <property type="match status" value="1"/>
</dbReference>
<dbReference type="InterPro" id="IPR013241">
    <property type="entry name" value="RNase_P_Pop3"/>
</dbReference>